<reference evidence="7 8" key="1">
    <citation type="journal article" date="2010" name="Int. J. Syst. Evol. Microbiol.">
        <title>Thiohalobacter thiocyanaticus gen. nov., sp. nov., a moderately halophilic, sulfur-oxidizing gammaproteobacterium from hypersaline lakes, that utilizes thiocyanate.</title>
        <authorList>
            <person name="Sorokin D.Y."/>
            <person name="Kovaleva O.L."/>
            <person name="Tourova T.P."/>
            <person name="Muyzer G."/>
        </authorList>
    </citation>
    <scope>NUCLEOTIDE SEQUENCE [LARGE SCALE GENOMIC DNA]</scope>
    <source>
        <strain evidence="7 8">Hrh1</strain>
    </source>
</reference>
<keyword evidence="8" id="KW-1185">Reference proteome</keyword>
<keyword evidence="3 5" id="KW-1133">Transmembrane helix</keyword>
<keyword evidence="2 5" id="KW-0812">Transmembrane</keyword>
<evidence type="ECO:0000256" key="4">
    <source>
        <dbReference type="ARBA" id="ARBA00023136"/>
    </source>
</evidence>
<accession>A0A426QIV4</accession>
<evidence type="ECO:0000313" key="8">
    <source>
        <dbReference type="Proteomes" id="UP000287798"/>
    </source>
</evidence>
<evidence type="ECO:0000256" key="2">
    <source>
        <dbReference type="ARBA" id="ARBA00022692"/>
    </source>
</evidence>
<keyword evidence="4 5" id="KW-0472">Membrane</keyword>
<feature type="transmembrane region" description="Helical" evidence="5">
    <location>
        <begin position="324"/>
        <end position="343"/>
    </location>
</feature>
<feature type="transmembrane region" description="Helical" evidence="5">
    <location>
        <begin position="33"/>
        <end position="50"/>
    </location>
</feature>
<feature type="transmembrane region" description="Helical" evidence="5">
    <location>
        <begin position="239"/>
        <end position="264"/>
    </location>
</feature>
<dbReference type="Proteomes" id="UP000287798">
    <property type="component" value="Unassembled WGS sequence"/>
</dbReference>
<sequence>MARLGFFAFSIWFLLQPFTVVTSFYLGILALDKLLAPVLILFWAVSAVIGKQRIDTSKISYLLIAFAFFIIRNVSKIDEPEIYQYLLWEDAILFGYFCLPILFVDNLERVKTASKLISVNAVLACVSAFLVAVGWLTLPYERSSAGRFDLTIQKSIGLYSSYGDVAQISAFFLLLALFVSTILALRKKSSGWTAIKIFAFIVVIIGVIGNQSRSMILSLIVAVSMALIFHFRSKATNKLLYNTLLIAIGTVAVSVSVVVINQIISLLGSFGGADAAGTAAGRLEQYQYAFSVIGDNPILGVDGSYYSKYGAYVRGIHNMWLGQMARGGILSVLLLLWLLLRLLKASLRLQDNPETRPYGSVAVGFLFAVFTSTLFYPADTQFFWPLLGMGIAIVCTMSMHKSHRS</sequence>
<feature type="transmembrane region" description="Helical" evidence="5">
    <location>
        <begin position="116"/>
        <end position="138"/>
    </location>
</feature>
<feature type="transmembrane region" description="Helical" evidence="5">
    <location>
        <begin position="355"/>
        <end position="376"/>
    </location>
</feature>
<evidence type="ECO:0000313" key="7">
    <source>
        <dbReference type="EMBL" id="RRQ21646.1"/>
    </source>
</evidence>
<dbReference type="GO" id="GO:0016874">
    <property type="term" value="F:ligase activity"/>
    <property type="evidence" value="ECO:0007669"/>
    <property type="project" value="UniProtKB-KW"/>
</dbReference>
<feature type="transmembrane region" description="Helical" evidence="5">
    <location>
        <begin position="87"/>
        <end position="104"/>
    </location>
</feature>
<dbReference type="InterPro" id="IPR007016">
    <property type="entry name" value="O-antigen_ligase-rel_domated"/>
</dbReference>
<dbReference type="InterPro" id="IPR051533">
    <property type="entry name" value="WaaL-like"/>
</dbReference>
<feature type="transmembrane region" description="Helical" evidence="5">
    <location>
        <begin position="215"/>
        <end position="232"/>
    </location>
</feature>
<dbReference type="EMBL" id="QZMU01000001">
    <property type="protein sequence ID" value="RRQ21646.1"/>
    <property type="molecule type" value="Genomic_DNA"/>
</dbReference>
<dbReference type="RefSeq" id="WP_125180987.1">
    <property type="nucleotide sequence ID" value="NZ_QZMU01000001.1"/>
</dbReference>
<feature type="domain" description="O-antigen ligase-related" evidence="6">
    <location>
        <begin position="198"/>
        <end position="335"/>
    </location>
</feature>
<comment type="subcellular location">
    <subcellularLocation>
        <location evidence="1">Membrane</location>
        <topology evidence="1">Multi-pass membrane protein</topology>
    </subcellularLocation>
</comment>
<dbReference type="AlphaFoldDB" id="A0A426QIV4"/>
<organism evidence="7 8">
    <name type="scientific">Thiohalobacter thiocyanaticus</name>
    <dbReference type="NCBI Taxonomy" id="585455"/>
    <lineage>
        <taxon>Bacteria</taxon>
        <taxon>Pseudomonadati</taxon>
        <taxon>Pseudomonadota</taxon>
        <taxon>Gammaproteobacteria</taxon>
        <taxon>Thiohalobacterales</taxon>
        <taxon>Thiohalobacteraceae</taxon>
        <taxon>Thiohalobacter</taxon>
    </lineage>
</organism>
<feature type="transmembrane region" description="Helical" evidence="5">
    <location>
        <begin position="165"/>
        <end position="185"/>
    </location>
</feature>
<gene>
    <name evidence="7" type="ORF">D6C00_06585</name>
</gene>
<proteinExistence type="predicted"/>
<comment type="caution">
    <text evidence="7">The sequence shown here is derived from an EMBL/GenBank/DDBJ whole genome shotgun (WGS) entry which is preliminary data.</text>
</comment>
<feature type="transmembrane region" description="Helical" evidence="5">
    <location>
        <begin position="382"/>
        <end position="399"/>
    </location>
</feature>
<feature type="transmembrane region" description="Helical" evidence="5">
    <location>
        <begin position="59"/>
        <end position="75"/>
    </location>
</feature>
<dbReference type="PANTHER" id="PTHR37422">
    <property type="entry name" value="TEICHURONIC ACID BIOSYNTHESIS PROTEIN TUAE"/>
    <property type="match status" value="1"/>
</dbReference>
<evidence type="ECO:0000256" key="1">
    <source>
        <dbReference type="ARBA" id="ARBA00004141"/>
    </source>
</evidence>
<keyword evidence="7" id="KW-0436">Ligase</keyword>
<name>A0A426QIV4_9GAMM</name>
<dbReference type="GO" id="GO:0016020">
    <property type="term" value="C:membrane"/>
    <property type="evidence" value="ECO:0007669"/>
    <property type="project" value="UniProtKB-SubCell"/>
</dbReference>
<feature type="transmembrane region" description="Helical" evidence="5">
    <location>
        <begin position="192"/>
        <end position="209"/>
    </location>
</feature>
<dbReference type="Pfam" id="PF04932">
    <property type="entry name" value="Wzy_C"/>
    <property type="match status" value="1"/>
</dbReference>
<dbReference type="OrthoDB" id="9897081at2"/>
<dbReference type="PANTHER" id="PTHR37422:SF23">
    <property type="entry name" value="TEICHURONIC ACID BIOSYNTHESIS PROTEIN TUAE"/>
    <property type="match status" value="1"/>
</dbReference>
<evidence type="ECO:0000259" key="6">
    <source>
        <dbReference type="Pfam" id="PF04932"/>
    </source>
</evidence>
<protein>
    <submittedName>
        <fullName evidence="7">O-antigen ligase domain-containing protein</fullName>
    </submittedName>
</protein>
<evidence type="ECO:0000256" key="3">
    <source>
        <dbReference type="ARBA" id="ARBA00022989"/>
    </source>
</evidence>
<evidence type="ECO:0000256" key="5">
    <source>
        <dbReference type="SAM" id="Phobius"/>
    </source>
</evidence>